<reference evidence="1" key="1">
    <citation type="journal article" date="2022" name="Int. J. Mol. Sci.">
        <title>Draft Genome of Tanacetum Coccineum: Genomic Comparison of Closely Related Tanacetum-Family Plants.</title>
        <authorList>
            <person name="Yamashiro T."/>
            <person name="Shiraishi A."/>
            <person name="Nakayama K."/>
            <person name="Satake H."/>
        </authorList>
    </citation>
    <scope>NUCLEOTIDE SEQUENCE</scope>
</reference>
<reference evidence="1" key="2">
    <citation type="submission" date="2022-01" db="EMBL/GenBank/DDBJ databases">
        <authorList>
            <person name="Yamashiro T."/>
            <person name="Shiraishi A."/>
            <person name="Satake H."/>
            <person name="Nakayama K."/>
        </authorList>
    </citation>
    <scope>NUCLEOTIDE SEQUENCE</scope>
</reference>
<gene>
    <name evidence="1" type="ORF">Tco_0820962</name>
</gene>
<evidence type="ECO:0000313" key="1">
    <source>
        <dbReference type="EMBL" id="GJS99792.1"/>
    </source>
</evidence>
<evidence type="ECO:0000313" key="2">
    <source>
        <dbReference type="Proteomes" id="UP001151760"/>
    </source>
</evidence>
<accession>A0ABQ5AF42</accession>
<comment type="caution">
    <text evidence="1">The sequence shown here is derived from an EMBL/GenBank/DDBJ whole genome shotgun (WGS) entry which is preliminary data.</text>
</comment>
<name>A0ABQ5AF42_9ASTR</name>
<dbReference type="EMBL" id="BQNB010012145">
    <property type="protein sequence ID" value="GJS99792.1"/>
    <property type="molecule type" value="Genomic_DNA"/>
</dbReference>
<dbReference type="Proteomes" id="UP001151760">
    <property type="component" value="Unassembled WGS sequence"/>
</dbReference>
<keyword evidence="2" id="KW-1185">Reference proteome</keyword>
<protein>
    <submittedName>
        <fullName evidence="1">Uncharacterized protein</fullName>
    </submittedName>
</protein>
<sequence>MTRKAKGKSECLAPKSGIVNNQEVPGDLLQLWTNQVTVTARVQDDQKGHSDIHDRAVDKDKKLLWQLATADNLRGEGVVFLK</sequence>
<organism evidence="1 2">
    <name type="scientific">Tanacetum coccineum</name>
    <dbReference type="NCBI Taxonomy" id="301880"/>
    <lineage>
        <taxon>Eukaryota</taxon>
        <taxon>Viridiplantae</taxon>
        <taxon>Streptophyta</taxon>
        <taxon>Embryophyta</taxon>
        <taxon>Tracheophyta</taxon>
        <taxon>Spermatophyta</taxon>
        <taxon>Magnoliopsida</taxon>
        <taxon>eudicotyledons</taxon>
        <taxon>Gunneridae</taxon>
        <taxon>Pentapetalae</taxon>
        <taxon>asterids</taxon>
        <taxon>campanulids</taxon>
        <taxon>Asterales</taxon>
        <taxon>Asteraceae</taxon>
        <taxon>Asteroideae</taxon>
        <taxon>Anthemideae</taxon>
        <taxon>Anthemidinae</taxon>
        <taxon>Tanacetum</taxon>
    </lineage>
</organism>
<proteinExistence type="predicted"/>